<dbReference type="CDD" id="cd01949">
    <property type="entry name" value="GGDEF"/>
    <property type="match status" value="1"/>
</dbReference>
<dbReference type="PROSITE" id="PS50885">
    <property type="entry name" value="HAMP"/>
    <property type="match status" value="1"/>
</dbReference>
<gene>
    <name evidence="4" type="ORF">LCGC14_0344100</name>
</gene>
<keyword evidence="1" id="KW-0472">Membrane</keyword>
<dbReference type="NCBIfam" id="TIGR00254">
    <property type="entry name" value="GGDEF"/>
    <property type="match status" value="1"/>
</dbReference>
<dbReference type="InterPro" id="IPR029787">
    <property type="entry name" value="Nucleotide_cyclase"/>
</dbReference>
<dbReference type="Gene3D" id="6.10.340.10">
    <property type="match status" value="1"/>
</dbReference>
<dbReference type="Gene3D" id="3.30.70.270">
    <property type="match status" value="1"/>
</dbReference>
<reference evidence="4" key="1">
    <citation type="journal article" date="2015" name="Nature">
        <title>Complex archaea that bridge the gap between prokaryotes and eukaryotes.</title>
        <authorList>
            <person name="Spang A."/>
            <person name="Saw J.H."/>
            <person name="Jorgensen S.L."/>
            <person name="Zaremba-Niedzwiedzka K."/>
            <person name="Martijn J."/>
            <person name="Lind A.E."/>
            <person name="van Eijk R."/>
            <person name="Schleper C."/>
            <person name="Guy L."/>
            <person name="Ettema T.J."/>
        </authorList>
    </citation>
    <scope>NUCLEOTIDE SEQUENCE</scope>
</reference>
<dbReference type="GO" id="GO:1902201">
    <property type="term" value="P:negative regulation of bacterial-type flagellum-dependent cell motility"/>
    <property type="evidence" value="ECO:0007669"/>
    <property type="project" value="TreeGrafter"/>
</dbReference>
<dbReference type="GO" id="GO:0043709">
    <property type="term" value="P:cell adhesion involved in single-species biofilm formation"/>
    <property type="evidence" value="ECO:0007669"/>
    <property type="project" value="TreeGrafter"/>
</dbReference>
<dbReference type="PROSITE" id="PS50887">
    <property type="entry name" value="GGDEF"/>
    <property type="match status" value="1"/>
</dbReference>
<dbReference type="GO" id="GO:0005886">
    <property type="term" value="C:plasma membrane"/>
    <property type="evidence" value="ECO:0007669"/>
    <property type="project" value="TreeGrafter"/>
</dbReference>
<dbReference type="InterPro" id="IPR003660">
    <property type="entry name" value="HAMP_dom"/>
</dbReference>
<feature type="domain" description="HAMP" evidence="2">
    <location>
        <begin position="211"/>
        <end position="263"/>
    </location>
</feature>
<dbReference type="PANTHER" id="PTHR45138:SF9">
    <property type="entry name" value="DIGUANYLATE CYCLASE DGCM-RELATED"/>
    <property type="match status" value="1"/>
</dbReference>
<keyword evidence="1" id="KW-0812">Transmembrane</keyword>
<dbReference type="Pfam" id="PF00990">
    <property type="entry name" value="GGDEF"/>
    <property type="match status" value="1"/>
</dbReference>
<dbReference type="SUPFAM" id="SSF55073">
    <property type="entry name" value="Nucleotide cyclase"/>
    <property type="match status" value="1"/>
</dbReference>
<dbReference type="GO" id="GO:0007165">
    <property type="term" value="P:signal transduction"/>
    <property type="evidence" value="ECO:0007669"/>
    <property type="project" value="InterPro"/>
</dbReference>
<dbReference type="InterPro" id="IPR000160">
    <property type="entry name" value="GGDEF_dom"/>
</dbReference>
<dbReference type="GO" id="GO:0052621">
    <property type="term" value="F:diguanylate cyclase activity"/>
    <property type="evidence" value="ECO:0007669"/>
    <property type="project" value="TreeGrafter"/>
</dbReference>
<evidence type="ECO:0000259" key="2">
    <source>
        <dbReference type="PROSITE" id="PS50885"/>
    </source>
</evidence>
<feature type="transmembrane region" description="Helical" evidence="1">
    <location>
        <begin position="12"/>
        <end position="36"/>
    </location>
</feature>
<dbReference type="EMBL" id="LAZR01000253">
    <property type="protein sequence ID" value="KKN79082.1"/>
    <property type="molecule type" value="Genomic_DNA"/>
</dbReference>
<dbReference type="SMART" id="SM00304">
    <property type="entry name" value="HAMP"/>
    <property type="match status" value="1"/>
</dbReference>
<evidence type="ECO:0000313" key="4">
    <source>
        <dbReference type="EMBL" id="KKN79082.1"/>
    </source>
</evidence>
<dbReference type="AlphaFoldDB" id="A0A0F9TVU8"/>
<dbReference type="SMART" id="SM00267">
    <property type="entry name" value="GGDEF"/>
    <property type="match status" value="1"/>
</dbReference>
<organism evidence="4">
    <name type="scientific">marine sediment metagenome</name>
    <dbReference type="NCBI Taxonomy" id="412755"/>
    <lineage>
        <taxon>unclassified sequences</taxon>
        <taxon>metagenomes</taxon>
        <taxon>ecological metagenomes</taxon>
    </lineage>
</organism>
<comment type="caution">
    <text evidence="4">The sequence shown here is derived from an EMBL/GenBank/DDBJ whole genome shotgun (WGS) entry which is preliminary data.</text>
</comment>
<proteinExistence type="predicted"/>
<protein>
    <recommendedName>
        <fullName evidence="5">GGDEF domain-containing protein</fullName>
    </recommendedName>
</protein>
<feature type="transmembrane region" description="Helical" evidence="1">
    <location>
        <begin position="188"/>
        <end position="209"/>
    </location>
</feature>
<dbReference type="InterPro" id="IPR043128">
    <property type="entry name" value="Rev_trsase/Diguanyl_cyclase"/>
</dbReference>
<evidence type="ECO:0008006" key="5">
    <source>
        <dbReference type="Google" id="ProtNLM"/>
    </source>
</evidence>
<dbReference type="Pfam" id="PF00672">
    <property type="entry name" value="HAMP"/>
    <property type="match status" value="1"/>
</dbReference>
<feature type="domain" description="GGDEF" evidence="3">
    <location>
        <begin position="299"/>
        <end position="431"/>
    </location>
</feature>
<dbReference type="PANTHER" id="PTHR45138">
    <property type="entry name" value="REGULATORY COMPONENTS OF SENSORY TRANSDUCTION SYSTEM"/>
    <property type="match status" value="1"/>
</dbReference>
<name>A0A0F9TVU8_9ZZZZ</name>
<accession>A0A0F9TVU8</accession>
<dbReference type="InterPro" id="IPR050469">
    <property type="entry name" value="Diguanylate_Cyclase"/>
</dbReference>
<dbReference type="FunFam" id="3.30.70.270:FF:000001">
    <property type="entry name" value="Diguanylate cyclase domain protein"/>
    <property type="match status" value="1"/>
</dbReference>
<evidence type="ECO:0000256" key="1">
    <source>
        <dbReference type="SAM" id="Phobius"/>
    </source>
</evidence>
<evidence type="ECO:0000259" key="3">
    <source>
        <dbReference type="PROSITE" id="PS50887"/>
    </source>
</evidence>
<dbReference type="CDD" id="cd06225">
    <property type="entry name" value="HAMP"/>
    <property type="match status" value="1"/>
</dbReference>
<sequence length="440" mass="48498">MRRLLAARSFRFWVALGTILAVAPLMISAVIGYFLLDRGVIAPIHDVAFRQRIQALPTQQLRLLTWDTLIPVDEFVGNGNARSLDSYRGLRAQIESGFAELGEAVAEESAIRTLVERARENWTAADGYATALFSVPTEAGNRKTVETMQRFHGKIVATSDRLEAVYQQLAGEIQKDYEVAALSYERSIWLAGIAGALSLLALAGGVLLIGRIIGASVDRLVDGAVRFAEGDRNHRIQVQVPPELHRVAEEFNHMIGRIQASEDALAKLALLDSLTGLPNRRAFETAFAETWARVQRFDEPCCLMAIDIDHFKCINDTYGHAAGDEVLRVMAAVMKRNIRPFDEAFRVGGEEFVVVMPNTTVDVARKVAERLRQTIESTSVPFQSNAIHLTISVGVAQGSDQLEQKLFAETADVALYEAKSAGRNRVVVSDPNKLRQKDAA</sequence>
<keyword evidence="1" id="KW-1133">Transmembrane helix</keyword>